<sequence>MTVSERSGSSLVEPIISLGSDVSCQLQIEWTAIPLGGIDSTWSMILNSALEVWHHQVVCSALEKYDIHSFILQMIDCIKSLRLLAEFFENELVELLPSDYQYNHHSTGNKRIIRYLFNGIELSGAINKKHHDLVDYLVQEREYVIDFDSAISAAVTALDFNLLKFLKVDDNELMQQHGSTLVETAILNDQVDTLRYLFEDLKIPKAPELANLALIYYCTNAIDKAAENSLEIVKFLNENRSEGCTVESLYNAIKAGKFEIVRYLVEHCNMSMEYNEQILIYAINYRNIEFMRYLFERATRQPICQCFSSITWSCPTHARLQVCSGDDRVSMESVWTAMACVEDIAYYLTKQPNQESFEDIYTTVASFARFDLIEYLYTQNIGDIQHTDCPALQACIEKSISSNRLDVFNLLCGADYAKKYLQKSTFEAVKSNQVDVLKYLFESQQNGTDYNMYFMQASRDEESIYRDQIRSLWDIDRSEVIKSIYKVSKDDAGSKVLVECPKYQVYNGFPPGEPEKYNPVLEDCFDRGGYFCVIRDPVSNRVLGAAVLDTKKIGVDNDILTLVFFFIGVELRGKGFGKSLWRQCIERAKQIDGVNGLYISAIPGKNTVDFYIAQGCKLVDTLDQELYDREPEDVHLILKF</sequence>
<dbReference type="Proteomes" id="UP000001396">
    <property type="component" value="Unassembled WGS sequence"/>
</dbReference>
<protein>
    <recommendedName>
        <fullName evidence="1">N-acetyltransferase domain-containing protein</fullName>
    </recommendedName>
</protein>
<dbReference type="SUPFAM" id="SSF140860">
    <property type="entry name" value="Pseudo ankyrin repeat-like"/>
    <property type="match status" value="1"/>
</dbReference>
<dbReference type="STRING" id="670386.D3BLK8"/>
<gene>
    <name evidence="2" type="ORF">PPL_12061</name>
</gene>
<name>D3BLK8_HETP5</name>
<dbReference type="Gene3D" id="3.40.630.30">
    <property type="match status" value="1"/>
</dbReference>
<dbReference type="InterPro" id="IPR016181">
    <property type="entry name" value="Acyl_CoA_acyltransferase"/>
</dbReference>
<evidence type="ECO:0000313" key="2">
    <source>
        <dbReference type="EMBL" id="EFA77459.1"/>
    </source>
</evidence>
<evidence type="ECO:0000259" key="1">
    <source>
        <dbReference type="Pfam" id="PF00583"/>
    </source>
</evidence>
<dbReference type="AlphaFoldDB" id="D3BLK8"/>
<dbReference type="InterPro" id="IPR002110">
    <property type="entry name" value="Ankyrin_rpt"/>
</dbReference>
<reference evidence="2 3" key="1">
    <citation type="journal article" date="2011" name="Genome Res.">
        <title>Phylogeny-wide analysis of social amoeba genomes highlights ancient origins for complex intercellular communication.</title>
        <authorList>
            <person name="Heidel A.J."/>
            <person name="Lawal H.M."/>
            <person name="Felder M."/>
            <person name="Schilde C."/>
            <person name="Helps N.R."/>
            <person name="Tunggal B."/>
            <person name="Rivero F."/>
            <person name="John U."/>
            <person name="Schleicher M."/>
            <person name="Eichinger L."/>
            <person name="Platzer M."/>
            <person name="Noegel A.A."/>
            <person name="Schaap P."/>
            <person name="Gloeckner G."/>
        </authorList>
    </citation>
    <scope>NUCLEOTIDE SEQUENCE [LARGE SCALE GENOMIC DNA]</scope>
    <source>
        <strain evidence="3">ATCC 26659 / Pp 5 / PN500</strain>
    </source>
</reference>
<dbReference type="CDD" id="cd04301">
    <property type="entry name" value="NAT_SF"/>
    <property type="match status" value="1"/>
</dbReference>
<evidence type="ECO:0000313" key="3">
    <source>
        <dbReference type="Proteomes" id="UP000001396"/>
    </source>
</evidence>
<dbReference type="SUPFAM" id="SSF48403">
    <property type="entry name" value="Ankyrin repeat"/>
    <property type="match status" value="1"/>
</dbReference>
<dbReference type="EMBL" id="ADBJ01000042">
    <property type="protein sequence ID" value="EFA77459.1"/>
    <property type="molecule type" value="Genomic_DNA"/>
</dbReference>
<dbReference type="SUPFAM" id="SSF55729">
    <property type="entry name" value="Acyl-CoA N-acyltransferases (Nat)"/>
    <property type="match status" value="1"/>
</dbReference>
<dbReference type="RefSeq" id="XP_020429587.1">
    <property type="nucleotide sequence ID" value="XM_020582806.1"/>
</dbReference>
<keyword evidence="3" id="KW-1185">Reference proteome</keyword>
<accession>D3BLK8</accession>
<dbReference type="GO" id="GO:0016747">
    <property type="term" value="F:acyltransferase activity, transferring groups other than amino-acyl groups"/>
    <property type="evidence" value="ECO:0007669"/>
    <property type="project" value="InterPro"/>
</dbReference>
<dbReference type="InterPro" id="IPR036770">
    <property type="entry name" value="Ankyrin_rpt-contain_sf"/>
</dbReference>
<dbReference type="GeneID" id="31367528"/>
<dbReference type="InParanoid" id="D3BLK8"/>
<organism evidence="2 3">
    <name type="scientific">Heterostelium pallidum (strain ATCC 26659 / Pp 5 / PN500)</name>
    <name type="common">Cellular slime mold</name>
    <name type="synonym">Polysphondylium pallidum</name>
    <dbReference type="NCBI Taxonomy" id="670386"/>
    <lineage>
        <taxon>Eukaryota</taxon>
        <taxon>Amoebozoa</taxon>
        <taxon>Evosea</taxon>
        <taxon>Eumycetozoa</taxon>
        <taxon>Dictyostelia</taxon>
        <taxon>Acytosteliales</taxon>
        <taxon>Acytosteliaceae</taxon>
        <taxon>Heterostelium</taxon>
    </lineage>
</organism>
<dbReference type="InterPro" id="IPR052050">
    <property type="entry name" value="SecEffector_AnkRepeat"/>
</dbReference>
<dbReference type="Pfam" id="PF00583">
    <property type="entry name" value="Acetyltransf_1"/>
    <property type="match status" value="1"/>
</dbReference>
<dbReference type="InterPro" id="IPR000182">
    <property type="entry name" value="GNAT_dom"/>
</dbReference>
<dbReference type="Gene3D" id="1.25.40.20">
    <property type="entry name" value="Ankyrin repeat-containing domain"/>
    <property type="match status" value="1"/>
</dbReference>
<proteinExistence type="predicted"/>
<dbReference type="Pfam" id="PF12796">
    <property type="entry name" value="Ank_2"/>
    <property type="match status" value="1"/>
</dbReference>
<dbReference type="PANTHER" id="PTHR46586:SF3">
    <property type="entry name" value="ANKYRIN REPEAT-CONTAINING PROTEIN"/>
    <property type="match status" value="1"/>
</dbReference>
<feature type="domain" description="N-acetyltransferase" evidence="1">
    <location>
        <begin position="510"/>
        <end position="611"/>
    </location>
</feature>
<comment type="caution">
    <text evidence="2">The sequence shown here is derived from an EMBL/GenBank/DDBJ whole genome shotgun (WGS) entry which is preliminary data.</text>
</comment>
<dbReference type="PANTHER" id="PTHR46586">
    <property type="entry name" value="ANKYRIN REPEAT-CONTAINING PROTEIN"/>
    <property type="match status" value="1"/>
</dbReference>